<protein>
    <recommendedName>
        <fullName evidence="2">UspA domain-containing protein</fullName>
    </recommendedName>
</protein>
<dbReference type="PANTHER" id="PTHR31964:SF113">
    <property type="entry name" value="USPA DOMAIN-CONTAINING PROTEIN"/>
    <property type="match status" value="1"/>
</dbReference>
<dbReference type="InterPro" id="IPR006016">
    <property type="entry name" value="UspA"/>
</dbReference>
<feature type="region of interest" description="Disordered" evidence="1">
    <location>
        <begin position="23"/>
        <end position="42"/>
    </location>
</feature>
<dbReference type="PRINTS" id="PR01438">
    <property type="entry name" value="UNVRSLSTRESS"/>
</dbReference>
<evidence type="ECO:0000313" key="3">
    <source>
        <dbReference type="EMBL" id="KAL2918564.1"/>
    </source>
</evidence>
<organism evidence="3 4">
    <name type="scientific">Polyrhizophydium stewartii</name>
    <dbReference type="NCBI Taxonomy" id="2732419"/>
    <lineage>
        <taxon>Eukaryota</taxon>
        <taxon>Fungi</taxon>
        <taxon>Fungi incertae sedis</taxon>
        <taxon>Chytridiomycota</taxon>
        <taxon>Chytridiomycota incertae sedis</taxon>
        <taxon>Chytridiomycetes</taxon>
        <taxon>Rhizophydiales</taxon>
        <taxon>Rhizophydiales incertae sedis</taxon>
        <taxon>Polyrhizophydium</taxon>
    </lineage>
</organism>
<dbReference type="InterPro" id="IPR014729">
    <property type="entry name" value="Rossmann-like_a/b/a_fold"/>
</dbReference>
<dbReference type="CDD" id="cd23659">
    <property type="entry name" value="USP_At3g01520-like"/>
    <property type="match status" value="1"/>
</dbReference>
<comment type="caution">
    <text evidence="3">The sequence shown here is derived from an EMBL/GenBank/DDBJ whole genome shotgun (WGS) entry which is preliminary data.</text>
</comment>
<dbReference type="Pfam" id="PF00582">
    <property type="entry name" value="Usp"/>
    <property type="match status" value="1"/>
</dbReference>
<sequence length="244" mass="26026">MISATAFEATQAVFEPLDQAQAATPQGAAHVHDHDLAPPTLDPSEPRVVVCVDGSAYADNALEWTLLNLATTGAARELVLLHVVSARQLAMFWQANLTAKSGTTWNPAEALARRMADSMEHEYFAQLTPSKSDEKAALAQLASVLLDKYVAFADSCSGPAKRNVHLRTHVILSSSPKETICQFANSMHPQCIVVGRTGTTLKSIFMGSTAKYCVHNCSVPVVVVPLNATAAAAADAKLEEAQRS</sequence>
<dbReference type="EMBL" id="JADGIZ020000006">
    <property type="protein sequence ID" value="KAL2918564.1"/>
    <property type="molecule type" value="Genomic_DNA"/>
</dbReference>
<name>A0ABR4NG97_9FUNG</name>
<reference evidence="3 4" key="1">
    <citation type="submission" date="2023-09" db="EMBL/GenBank/DDBJ databases">
        <title>Pangenome analysis of Batrachochytrium dendrobatidis and related Chytrids.</title>
        <authorList>
            <person name="Yacoub M.N."/>
            <person name="Stajich J.E."/>
            <person name="James T.Y."/>
        </authorList>
    </citation>
    <scope>NUCLEOTIDE SEQUENCE [LARGE SCALE GENOMIC DNA]</scope>
    <source>
        <strain evidence="3 4">JEL0888</strain>
    </source>
</reference>
<evidence type="ECO:0000313" key="4">
    <source>
        <dbReference type="Proteomes" id="UP001527925"/>
    </source>
</evidence>
<dbReference type="InterPro" id="IPR006015">
    <property type="entry name" value="Universal_stress_UspA"/>
</dbReference>
<dbReference type="PANTHER" id="PTHR31964">
    <property type="entry name" value="ADENINE NUCLEOTIDE ALPHA HYDROLASES-LIKE SUPERFAMILY PROTEIN"/>
    <property type="match status" value="1"/>
</dbReference>
<feature type="domain" description="UspA" evidence="2">
    <location>
        <begin position="47"/>
        <end position="225"/>
    </location>
</feature>
<dbReference type="Proteomes" id="UP001527925">
    <property type="component" value="Unassembled WGS sequence"/>
</dbReference>
<dbReference type="Gene3D" id="3.40.50.620">
    <property type="entry name" value="HUPs"/>
    <property type="match status" value="1"/>
</dbReference>
<keyword evidence="4" id="KW-1185">Reference proteome</keyword>
<proteinExistence type="predicted"/>
<gene>
    <name evidence="3" type="ORF">HK105_201965</name>
</gene>
<dbReference type="SUPFAM" id="SSF52402">
    <property type="entry name" value="Adenine nucleotide alpha hydrolases-like"/>
    <property type="match status" value="1"/>
</dbReference>
<accession>A0ABR4NG97</accession>
<evidence type="ECO:0000256" key="1">
    <source>
        <dbReference type="SAM" id="MobiDB-lite"/>
    </source>
</evidence>
<evidence type="ECO:0000259" key="2">
    <source>
        <dbReference type="Pfam" id="PF00582"/>
    </source>
</evidence>